<organism evidence="1 2">
    <name type="scientific">Leucobacter luti</name>
    <dbReference type="NCBI Taxonomy" id="340320"/>
    <lineage>
        <taxon>Bacteria</taxon>
        <taxon>Bacillati</taxon>
        <taxon>Actinomycetota</taxon>
        <taxon>Actinomycetes</taxon>
        <taxon>Micrococcales</taxon>
        <taxon>Microbacteriaceae</taxon>
        <taxon>Leucobacter</taxon>
    </lineage>
</organism>
<gene>
    <name evidence="1" type="ORF">EV139_0651</name>
</gene>
<reference evidence="1 2" key="1">
    <citation type="journal article" date="2015" name="Stand. Genomic Sci.">
        <title>Genomic Encyclopedia of Bacterial and Archaeal Type Strains, Phase III: the genomes of soil and plant-associated and newly described type strains.</title>
        <authorList>
            <person name="Whitman W.B."/>
            <person name="Woyke T."/>
            <person name="Klenk H.P."/>
            <person name="Zhou Y."/>
            <person name="Lilburn T.G."/>
            <person name="Beck B.J."/>
            <person name="De Vos P."/>
            <person name="Vandamme P."/>
            <person name="Eisen J.A."/>
            <person name="Garrity G."/>
            <person name="Hugenholtz P."/>
            <person name="Kyrpides N.C."/>
        </authorList>
    </citation>
    <scope>NUCLEOTIDE SEQUENCE [LARGE SCALE GENOMIC DNA]</scope>
    <source>
        <strain evidence="1 2">RF6</strain>
    </source>
</reference>
<dbReference type="RefSeq" id="WP_130452914.1">
    <property type="nucleotide sequence ID" value="NZ_QYAG01000001.1"/>
</dbReference>
<dbReference type="EMBL" id="SHKI01000003">
    <property type="protein sequence ID" value="RZT66532.1"/>
    <property type="molecule type" value="Genomic_DNA"/>
</dbReference>
<evidence type="ECO:0008006" key="3">
    <source>
        <dbReference type="Google" id="ProtNLM"/>
    </source>
</evidence>
<comment type="caution">
    <text evidence="1">The sequence shown here is derived from an EMBL/GenBank/DDBJ whole genome shotgun (WGS) entry which is preliminary data.</text>
</comment>
<accession>A0A4Q7U2R5</accession>
<dbReference type="InterPro" id="IPR041638">
    <property type="entry name" value="BaeRF_family11"/>
</dbReference>
<protein>
    <recommendedName>
        <fullName evidence="3">Peptide subunit release factor 1 (ERF1)</fullName>
    </recommendedName>
</protein>
<proteinExistence type="predicted"/>
<dbReference type="AlphaFoldDB" id="A0A4Q7U2R5"/>
<evidence type="ECO:0000313" key="1">
    <source>
        <dbReference type="EMBL" id="RZT66532.1"/>
    </source>
</evidence>
<name>A0A4Q7U2R5_9MICO</name>
<dbReference type="Proteomes" id="UP000291832">
    <property type="component" value="Unassembled WGS sequence"/>
</dbReference>
<evidence type="ECO:0000313" key="2">
    <source>
        <dbReference type="Proteomes" id="UP000291832"/>
    </source>
</evidence>
<keyword evidence="2" id="KW-1185">Reference proteome</keyword>
<sequence length="369" mass="39337">MHTDIPQRSEIEQLATQSRPNLVTIVLRTSPVTTEAEASRITFGTLVSQAVNALTELGGDPGEIEATEASLRALHDDSHLWRYLSRSLVVFAAPDRTVSYRLPNELETEWFAGEHFRIVPLLRTLTFPHEATVLALSQNAVRLIGIGPDHRGAELPVPDLPSDLLDAFNVEDPGVESHRRRLHGPEGQTSRLLAYARAVDRAVAPVVRSARTPMILAATQPLEGLFRSVATPGQLLAQTIEGNPDERTAAELDEAARKILDAHYAAELAAAAERFGNRRAGGRAVTDLSDVARAAVAGAISVLYVDVDAHPAGALDPATGALGTEPVPGRSLIDQLAAQVLAHGGRVLVLRGGEVPGGGELGAELRFTV</sequence>
<dbReference type="Pfam" id="PF18855">
    <property type="entry name" value="baeRF_family11"/>
    <property type="match status" value="1"/>
</dbReference>